<evidence type="ECO:0000313" key="1">
    <source>
        <dbReference type="EMBL" id="TNN62926.1"/>
    </source>
</evidence>
<organism evidence="1 2">
    <name type="scientific">Liparis tanakae</name>
    <name type="common">Tanaka's snailfish</name>
    <dbReference type="NCBI Taxonomy" id="230148"/>
    <lineage>
        <taxon>Eukaryota</taxon>
        <taxon>Metazoa</taxon>
        <taxon>Chordata</taxon>
        <taxon>Craniata</taxon>
        <taxon>Vertebrata</taxon>
        <taxon>Euteleostomi</taxon>
        <taxon>Actinopterygii</taxon>
        <taxon>Neopterygii</taxon>
        <taxon>Teleostei</taxon>
        <taxon>Neoteleostei</taxon>
        <taxon>Acanthomorphata</taxon>
        <taxon>Eupercaria</taxon>
        <taxon>Perciformes</taxon>
        <taxon>Cottioidei</taxon>
        <taxon>Cottales</taxon>
        <taxon>Liparidae</taxon>
        <taxon>Liparis</taxon>
    </lineage>
</organism>
<dbReference type="EMBL" id="SRLO01000284">
    <property type="protein sequence ID" value="TNN62926.1"/>
    <property type="molecule type" value="Genomic_DNA"/>
</dbReference>
<dbReference type="AlphaFoldDB" id="A0A4Z2HAY5"/>
<protein>
    <submittedName>
        <fullName evidence="1">Uncharacterized protein</fullName>
    </submittedName>
</protein>
<proteinExistence type="predicted"/>
<comment type="caution">
    <text evidence="1">The sequence shown here is derived from an EMBL/GenBank/DDBJ whole genome shotgun (WGS) entry which is preliminary data.</text>
</comment>
<sequence>MSPHGEKMCLFLPDENLHSRLKTVDPRQTSPHLAWSSPSGLRLRMPWISSRMRQPAATESSRGLAFTRRPGGKKPLTAADVALTYPLPDSIGVVPPLVISGQHLLQHQQHAGDQAFVLSAAQLALKEGRCYLQYGGRTPFEGMRSHIF</sequence>
<reference evidence="1 2" key="1">
    <citation type="submission" date="2019-03" db="EMBL/GenBank/DDBJ databases">
        <title>First draft genome of Liparis tanakae, snailfish: a comprehensive survey of snailfish specific genes.</title>
        <authorList>
            <person name="Kim W."/>
            <person name="Song I."/>
            <person name="Jeong J.-H."/>
            <person name="Kim D."/>
            <person name="Kim S."/>
            <person name="Ryu S."/>
            <person name="Song J.Y."/>
            <person name="Lee S.K."/>
        </authorList>
    </citation>
    <scope>NUCLEOTIDE SEQUENCE [LARGE SCALE GENOMIC DNA]</scope>
    <source>
        <tissue evidence="1">Muscle</tissue>
    </source>
</reference>
<evidence type="ECO:0000313" key="2">
    <source>
        <dbReference type="Proteomes" id="UP000314294"/>
    </source>
</evidence>
<name>A0A4Z2HAY5_9TELE</name>
<keyword evidence="2" id="KW-1185">Reference proteome</keyword>
<gene>
    <name evidence="1" type="ORF">EYF80_026878</name>
</gene>
<accession>A0A4Z2HAY5</accession>
<dbReference type="Proteomes" id="UP000314294">
    <property type="component" value="Unassembled WGS sequence"/>
</dbReference>